<dbReference type="InterPro" id="IPR036291">
    <property type="entry name" value="NAD(P)-bd_dom_sf"/>
</dbReference>
<proteinExistence type="inferred from homology"/>
<dbReference type="PRINTS" id="PR00081">
    <property type="entry name" value="GDHRDH"/>
</dbReference>
<accession>A0A4R6SBT9</accession>
<dbReference type="PRINTS" id="PR00080">
    <property type="entry name" value="SDRFAMILY"/>
</dbReference>
<dbReference type="InterPro" id="IPR002347">
    <property type="entry name" value="SDR_fam"/>
</dbReference>
<dbReference type="CDD" id="cd05233">
    <property type="entry name" value="SDR_c"/>
    <property type="match status" value="1"/>
</dbReference>
<dbReference type="Pfam" id="PF13561">
    <property type="entry name" value="adh_short_C2"/>
    <property type="match status" value="1"/>
</dbReference>
<dbReference type="GO" id="GO:0030497">
    <property type="term" value="P:fatty acid elongation"/>
    <property type="evidence" value="ECO:0007669"/>
    <property type="project" value="TreeGrafter"/>
</dbReference>
<organism evidence="2 3">
    <name type="scientific">Labedaea rhizosphaerae</name>
    <dbReference type="NCBI Taxonomy" id="598644"/>
    <lineage>
        <taxon>Bacteria</taxon>
        <taxon>Bacillati</taxon>
        <taxon>Actinomycetota</taxon>
        <taxon>Actinomycetes</taxon>
        <taxon>Pseudonocardiales</taxon>
        <taxon>Pseudonocardiaceae</taxon>
        <taxon>Labedaea</taxon>
    </lineage>
</organism>
<dbReference type="EMBL" id="SNXZ01000003">
    <property type="protein sequence ID" value="TDP97441.1"/>
    <property type="molecule type" value="Genomic_DNA"/>
</dbReference>
<dbReference type="Gene3D" id="3.40.50.720">
    <property type="entry name" value="NAD(P)-binding Rossmann-like Domain"/>
    <property type="match status" value="1"/>
</dbReference>
<dbReference type="RefSeq" id="WP_133850648.1">
    <property type="nucleotide sequence ID" value="NZ_SNXZ01000003.1"/>
</dbReference>
<evidence type="ECO:0000313" key="3">
    <source>
        <dbReference type="Proteomes" id="UP000295444"/>
    </source>
</evidence>
<dbReference type="OrthoDB" id="3210335at2"/>
<evidence type="ECO:0000313" key="2">
    <source>
        <dbReference type="EMBL" id="TDP97441.1"/>
    </source>
</evidence>
<gene>
    <name evidence="2" type="ORF">EV186_103405</name>
</gene>
<dbReference type="PANTHER" id="PTHR42760">
    <property type="entry name" value="SHORT-CHAIN DEHYDROGENASES/REDUCTASES FAMILY MEMBER"/>
    <property type="match status" value="1"/>
</dbReference>
<evidence type="ECO:0000256" key="1">
    <source>
        <dbReference type="ARBA" id="ARBA00006484"/>
    </source>
</evidence>
<comment type="similarity">
    <text evidence="1">Belongs to the short-chain dehydrogenases/reductases (SDR) family.</text>
</comment>
<sequence length="237" mass="24175">MTQTAVVTGGGTGIGRAVAGRLARDGFAVTITGRRAEVLKETADDLGVQWVAFDAAEPDQVRGALADLPETVDVLVNNAGGNVRAGAGDDLAGIKAQWLANFEANVLTAVLVTEALTPRFAHGVRVITIGSIAGTRGGGDYGAAKGALVPWNLDLAQDVGKLGGTANVVAPGFVADTEFFGDALTEQRRERLVGQTLVGRPGVPDDIAEMVAHLASPGARHVTAQVLHVNGGALAGR</sequence>
<dbReference type="Proteomes" id="UP000295444">
    <property type="component" value="Unassembled WGS sequence"/>
</dbReference>
<dbReference type="GO" id="GO:0016616">
    <property type="term" value="F:oxidoreductase activity, acting on the CH-OH group of donors, NAD or NADP as acceptor"/>
    <property type="evidence" value="ECO:0007669"/>
    <property type="project" value="TreeGrafter"/>
</dbReference>
<keyword evidence="3" id="KW-1185">Reference proteome</keyword>
<protein>
    <submittedName>
        <fullName evidence="2">3-oxoacyl-[acyl-carrier protein] reductase</fullName>
    </submittedName>
</protein>
<dbReference type="PANTHER" id="PTHR42760:SF40">
    <property type="entry name" value="3-OXOACYL-[ACYL-CARRIER-PROTEIN] REDUCTASE, CHLOROPLASTIC"/>
    <property type="match status" value="1"/>
</dbReference>
<comment type="caution">
    <text evidence="2">The sequence shown here is derived from an EMBL/GenBank/DDBJ whole genome shotgun (WGS) entry which is preliminary data.</text>
</comment>
<reference evidence="2 3" key="1">
    <citation type="submission" date="2019-03" db="EMBL/GenBank/DDBJ databases">
        <title>Genomic Encyclopedia of Type Strains, Phase IV (KMG-IV): sequencing the most valuable type-strain genomes for metagenomic binning, comparative biology and taxonomic classification.</title>
        <authorList>
            <person name="Goeker M."/>
        </authorList>
    </citation>
    <scope>NUCLEOTIDE SEQUENCE [LARGE SCALE GENOMIC DNA]</scope>
    <source>
        <strain evidence="2 3">DSM 45361</strain>
    </source>
</reference>
<dbReference type="AlphaFoldDB" id="A0A4R6SBT9"/>
<dbReference type="SUPFAM" id="SSF51735">
    <property type="entry name" value="NAD(P)-binding Rossmann-fold domains"/>
    <property type="match status" value="1"/>
</dbReference>
<name>A0A4R6SBT9_LABRH</name>